<evidence type="ECO:0000313" key="4">
    <source>
        <dbReference type="Proteomes" id="UP001500253"/>
    </source>
</evidence>
<organism evidence="3 4">
    <name type="scientific">Streptomyces cuspidosporus</name>
    <dbReference type="NCBI Taxonomy" id="66882"/>
    <lineage>
        <taxon>Bacteria</taxon>
        <taxon>Bacillati</taxon>
        <taxon>Actinomycetota</taxon>
        <taxon>Actinomycetes</taxon>
        <taxon>Kitasatosporales</taxon>
        <taxon>Streptomycetaceae</taxon>
        <taxon>Streptomyces</taxon>
    </lineage>
</organism>
<feature type="compositionally biased region" description="Basic and acidic residues" evidence="1">
    <location>
        <begin position="711"/>
        <end position="722"/>
    </location>
</feature>
<evidence type="ECO:0000256" key="2">
    <source>
        <dbReference type="SAM" id="Phobius"/>
    </source>
</evidence>
<feature type="transmembrane region" description="Helical" evidence="2">
    <location>
        <begin position="90"/>
        <end position="110"/>
    </location>
</feature>
<feature type="transmembrane region" description="Helical" evidence="2">
    <location>
        <begin position="197"/>
        <end position="216"/>
    </location>
</feature>
<protein>
    <submittedName>
        <fullName evidence="3">DUF6350 family protein</fullName>
    </submittedName>
</protein>
<feature type="transmembrane region" description="Helical" evidence="2">
    <location>
        <begin position="309"/>
        <end position="334"/>
    </location>
</feature>
<dbReference type="InterPro" id="IPR045931">
    <property type="entry name" value="DUF6350"/>
</dbReference>
<feature type="compositionally biased region" description="Gly residues" evidence="1">
    <location>
        <begin position="444"/>
        <end position="456"/>
    </location>
</feature>
<feature type="region of interest" description="Disordered" evidence="1">
    <location>
        <begin position="573"/>
        <end position="722"/>
    </location>
</feature>
<feature type="transmembrane region" description="Helical" evidence="2">
    <location>
        <begin position="29"/>
        <end position="53"/>
    </location>
</feature>
<feature type="transmembrane region" description="Helical" evidence="2">
    <location>
        <begin position="417"/>
        <end position="438"/>
    </location>
</feature>
<name>A0ABN3H2X5_9ACTN</name>
<feature type="compositionally biased region" description="Acidic residues" evidence="1">
    <location>
        <begin position="121"/>
        <end position="136"/>
    </location>
</feature>
<keyword evidence="2" id="KW-0472">Membrane</keyword>
<feature type="transmembrane region" description="Helical" evidence="2">
    <location>
        <begin position="492"/>
        <end position="517"/>
    </location>
</feature>
<evidence type="ECO:0000256" key="1">
    <source>
        <dbReference type="SAM" id="MobiDB-lite"/>
    </source>
</evidence>
<dbReference type="Proteomes" id="UP001500253">
    <property type="component" value="Unassembled WGS sequence"/>
</dbReference>
<feature type="transmembrane region" description="Helical" evidence="2">
    <location>
        <begin position="166"/>
        <end position="185"/>
    </location>
</feature>
<feature type="compositionally biased region" description="Pro residues" evidence="1">
    <location>
        <begin position="699"/>
        <end position="710"/>
    </location>
</feature>
<sequence>MTQLTDRSPSLSSRGRAVLRRPSSGVREAFLGGVVAAGLGLGTLAVLVLLLWITSSDPGSSPDRALHIAADLWLLAHGADLVRTGTPSGGSAPVGLTPLLISALPCWLLYRAGRHAIEGGAAEDEVEDAAEDEVDAGEDRREDSGEATGGGGRWVPAEAALHPRTAFGWVTGGYLLVGVAVMLYASAGPLRVAPLSALLHLPLVAAVAVAVGVWVADGRFPVPRPPARARRVCRQWRQRLGERLAAWARARLPHAGRVFAALHRLRRLLRLVCLVPFVWLRSAAARRAAGSGTGELRIPGYRTPVFRAAVLRAAAGALVVLLGAGALLTAVSLMSHAGEVQLAFLELSDVWSGRFAVLLISLALLPNAIVWGAAYGLGPGFAVGAAAVGPLGVADYPDLPHFPLLAALPAEGDGSRLSWLAGCAAGASLAWFVAVAAVRRTDGGSPGGGPGGGFGQGADRDLGRGVGPGGDERSEASARRPTVAVWGWGQTALMAAAASLACAAAMAVLAGASGGALGTAGLAELGPSWWRTGTATLAWTALPGVPGAVVLRWLRLVVPVLMAWLARKSEARAWAASAAPTPRPDGEDREGDGRRDAATAHGRQDSPTAPARRDATTAQGRQGGAAAHGGWDAGTPYARQDSRTAQSRQDDATAHGGADAGTARGRQDATTAPAPWWRQFLPLLPRAGAEPGPDAHRPATPPGPGTPGPGPERRREAGASGR</sequence>
<comment type="caution">
    <text evidence="3">The sequence shown here is derived from an EMBL/GenBank/DDBJ whole genome shotgun (WGS) entry which is preliminary data.</text>
</comment>
<gene>
    <name evidence="3" type="ORF">GCM10010246_69650</name>
</gene>
<dbReference type="Pfam" id="PF19877">
    <property type="entry name" value="DUF6350"/>
    <property type="match status" value="2"/>
</dbReference>
<feature type="region of interest" description="Disordered" evidence="1">
    <location>
        <begin position="121"/>
        <end position="155"/>
    </location>
</feature>
<reference evidence="3 4" key="1">
    <citation type="journal article" date="2019" name="Int. J. Syst. Evol. Microbiol.">
        <title>The Global Catalogue of Microorganisms (GCM) 10K type strain sequencing project: providing services to taxonomists for standard genome sequencing and annotation.</title>
        <authorList>
            <consortium name="The Broad Institute Genomics Platform"/>
            <consortium name="The Broad Institute Genome Sequencing Center for Infectious Disease"/>
            <person name="Wu L."/>
            <person name="Ma J."/>
        </authorList>
    </citation>
    <scope>NUCLEOTIDE SEQUENCE [LARGE SCALE GENOMIC DNA]</scope>
    <source>
        <strain evidence="3 4">JCM 4316</strain>
    </source>
</reference>
<feature type="transmembrane region" description="Helical" evidence="2">
    <location>
        <begin position="537"/>
        <end position="565"/>
    </location>
</feature>
<feature type="region of interest" description="Disordered" evidence="1">
    <location>
        <begin position="443"/>
        <end position="480"/>
    </location>
</feature>
<evidence type="ECO:0000313" key="3">
    <source>
        <dbReference type="EMBL" id="GAA2366713.1"/>
    </source>
</evidence>
<keyword evidence="2" id="KW-0812">Transmembrane</keyword>
<feature type="compositionally biased region" description="Low complexity" evidence="1">
    <location>
        <begin position="654"/>
        <end position="664"/>
    </location>
</feature>
<keyword evidence="4" id="KW-1185">Reference proteome</keyword>
<accession>A0ABN3H2X5</accession>
<keyword evidence="2" id="KW-1133">Transmembrane helix</keyword>
<dbReference type="EMBL" id="BAAASD010000043">
    <property type="protein sequence ID" value="GAA2366713.1"/>
    <property type="molecule type" value="Genomic_DNA"/>
</dbReference>
<feature type="compositionally biased region" description="Basic and acidic residues" evidence="1">
    <location>
        <begin position="591"/>
        <end position="604"/>
    </location>
</feature>
<dbReference type="RefSeq" id="WP_346178303.1">
    <property type="nucleotide sequence ID" value="NZ_BAAASD010000043.1"/>
</dbReference>
<proteinExistence type="predicted"/>
<feature type="transmembrane region" description="Helical" evidence="2">
    <location>
        <begin position="355"/>
        <end position="374"/>
    </location>
</feature>